<dbReference type="InterPro" id="IPR043128">
    <property type="entry name" value="Rev_trsase/Diguanyl_cyclase"/>
</dbReference>
<dbReference type="STRING" id="28181.BEN30_12430"/>
<dbReference type="Gene3D" id="3.30.70.270">
    <property type="match status" value="1"/>
</dbReference>
<dbReference type="Pfam" id="PF00990">
    <property type="entry name" value="GGDEF"/>
    <property type="match status" value="1"/>
</dbReference>
<dbReference type="CDD" id="cd01949">
    <property type="entry name" value="GGDEF"/>
    <property type="match status" value="1"/>
</dbReference>
<dbReference type="PANTHER" id="PTHR45138">
    <property type="entry name" value="REGULATORY COMPONENTS OF SENSORY TRANSDUCTION SYSTEM"/>
    <property type="match status" value="1"/>
</dbReference>
<gene>
    <name evidence="5" type="ORF">BEN30_12430</name>
</gene>
<feature type="coiled-coil region" evidence="3">
    <location>
        <begin position="125"/>
        <end position="159"/>
    </location>
</feature>
<dbReference type="PROSITE" id="PS50887">
    <property type="entry name" value="GGDEF"/>
    <property type="match status" value="1"/>
</dbReference>
<dbReference type="AlphaFoldDB" id="A0A1E5Q703"/>
<dbReference type="FunFam" id="3.30.70.270:FF:000001">
    <property type="entry name" value="Diguanylate cyclase domain protein"/>
    <property type="match status" value="1"/>
</dbReference>
<dbReference type="Proteomes" id="UP000095347">
    <property type="component" value="Unassembled WGS sequence"/>
</dbReference>
<dbReference type="GO" id="GO:1902201">
    <property type="term" value="P:negative regulation of bacterial-type flagellum-dependent cell motility"/>
    <property type="evidence" value="ECO:0007669"/>
    <property type="project" value="TreeGrafter"/>
</dbReference>
<sequence>MELMVHNGVPTTPNNFLVWYTHVSGREPDLTRMIAILKDNKQEFSEAVCSDLYVKFFTTEIEDLTLQETTARIEGELQRILGYVGDAGLGAADYGKTLESAEDDILGAKDVDGLKYAVTKLLADTRKMEEINEALESQLATSTDEIGQLRDDLEDMRREALTDALTGIANRKLFDMELRRQARDAMEAGEGLSLLMLDIDHFKKFNDTYGHQTGDEVLKLMAVTMTKAVKGVDIPARYGGEEFAVILPATDLSGAIHVAENIRERISTKKLVNRATNQDLGRITVSIGASSFNFGEPLSDFIKRADQALYKAKGNGRNCVVSQETLVSEALSFD</sequence>
<name>A0A1E5Q703_9PROT</name>
<evidence type="ECO:0000256" key="1">
    <source>
        <dbReference type="ARBA" id="ARBA00012528"/>
    </source>
</evidence>
<proteinExistence type="predicted"/>
<comment type="catalytic activity">
    <reaction evidence="2">
        <text>2 GTP = 3',3'-c-di-GMP + 2 diphosphate</text>
        <dbReference type="Rhea" id="RHEA:24898"/>
        <dbReference type="ChEBI" id="CHEBI:33019"/>
        <dbReference type="ChEBI" id="CHEBI:37565"/>
        <dbReference type="ChEBI" id="CHEBI:58805"/>
        <dbReference type="EC" id="2.7.7.65"/>
    </reaction>
</comment>
<evidence type="ECO:0000313" key="6">
    <source>
        <dbReference type="Proteomes" id="UP000095347"/>
    </source>
</evidence>
<keyword evidence="6" id="KW-1185">Reference proteome</keyword>
<dbReference type="InterPro" id="IPR029787">
    <property type="entry name" value="Nucleotide_cyclase"/>
</dbReference>
<dbReference type="InterPro" id="IPR050469">
    <property type="entry name" value="Diguanylate_Cyclase"/>
</dbReference>
<keyword evidence="3" id="KW-0175">Coiled coil</keyword>
<reference evidence="6" key="1">
    <citation type="submission" date="2016-07" db="EMBL/GenBank/DDBJ databases">
        <authorList>
            <person name="Florea S."/>
            <person name="Webb J.S."/>
            <person name="Jaromczyk J."/>
            <person name="Schardl C.L."/>
        </authorList>
    </citation>
    <scope>NUCLEOTIDE SEQUENCE [LARGE SCALE GENOMIC DNA]</scope>
    <source>
        <strain evidence="6">MV-1</strain>
    </source>
</reference>
<accession>A0A1E5Q703</accession>
<protein>
    <recommendedName>
        <fullName evidence="1">diguanylate cyclase</fullName>
        <ecNumber evidence="1">2.7.7.65</ecNumber>
    </recommendedName>
</protein>
<feature type="domain" description="GGDEF" evidence="4">
    <location>
        <begin position="190"/>
        <end position="325"/>
    </location>
</feature>
<dbReference type="GO" id="GO:0005886">
    <property type="term" value="C:plasma membrane"/>
    <property type="evidence" value="ECO:0007669"/>
    <property type="project" value="TreeGrafter"/>
</dbReference>
<dbReference type="SMART" id="SM00267">
    <property type="entry name" value="GGDEF"/>
    <property type="match status" value="1"/>
</dbReference>
<dbReference type="EC" id="2.7.7.65" evidence="1"/>
<dbReference type="GO" id="GO:0043709">
    <property type="term" value="P:cell adhesion involved in single-species biofilm formation"/>
    <property type="evidence" value="ECO:0007669"/>
    <property type="project" value="TreeGrafter"/>
</dbReference>
<evidence type="ECO:0000259" key="4">
    <source>
        <dbReference type="PROSITE" id="PS50887"/>
    </source>
</evidence>
<dbReference type="EMBL" id="MCGG01000036">
    <property type="protein sequence ID" value="OEJ66195.1"/>
    <property type="molecule type" value="Genomic_DNA"/>
</dbReference>
<dbReference type="GO" id="GO:0052621">
    <property type="term" value="F:diguanylate cyclase activity"/>
    <property type="evidence" value="ECO:0007669"/>
    <property type="project" value="UniProtKB-EC"/>
</dbReference>
<dbReference type="SUPFAM" id="SSF55073">
    <property type="entry name" value="Nucleotide cyclase"/>
    <property type="match status" value="1"/>
</dbReference>
<evidence type="ECO:0000256" key="3">
    <source>
        <dbReference type="SAM" id="Coils"/>
    </source>
</evidence>
<evidence type="ECO:0000256" key="2">
    <source>
        <dbReference type="ARBA" id="ARBA00034247"/>
    </source>
</evidence>
<evidence type="ECO:0000313" key="5">
    <source>
        <dbReference type="EMBL" id="OEJ66195.1"/>
    </source>
</evidence>
<organism evidence="5 6">
    <name type="scientific">Magnetovibrio blakemorei</name>
    <dbReference type="NCBI Taxonomy" id="28181"/>
    <lineage>
        <taxon>Bacteria</taxon>
        <taxon>Pseudomonadati</taxon>
        <taxon>Pseudomonadota</taxon>
        <taxon>Alphaproteobacteria</taxon>
        <taxon>Rhodospirillales</taxon>
        <taxon>Magnetovibrionaceae</taxon>
        <taxon>Magnetovibrio</taxon>
    </lineage>
</organism>
<comment type="caution">
    <text evidence="5">The sequence shown here is derived from an EMBL/GenBank/DDBJ whole genome shotgun (WGS) entry which is preliminary data.</text>
</comment>
<dbReference type="NCBIfam" id="TIGR00254">
    <property type="entry name" value="GGDEF"/>
    <property type="match status" value="1"/>
</dbReference>
<dbReference type="InterPro" id="IPR000160">
    <property type="entry name" value="GGDEF_dom"/>
</dbReference>
<dbReference type="PANTHER" id="PTHR45138:SF9">
    <property type="entry name" value="DIGUANYLATE CYCLASE DGCM-RELATED"/>
    <property type="match status" value="1"/>
</dbReference>